<evidence type="ECO:0000313" key="2">
    <source>
        <dbReference type="Proteomes" id="UP001148737"/>
    </source>
</evidence>
<dbReference type="EMBL" id="JANAKD010000608">
    <property type="protein sequence ID" value="KAJ3492297.1"/>
    <property type="molecule type" value="Genomic_DNA"/>
</dbReference>
<reference evidence="1" key="1">
    <citation type="submission" date="2022-07" db="EMBL/GenBank/DDBJ databases">
        <title>Genome Sequence of Lecanicillium saksenae.</title>
        <authorList>
            <person name="Buettner E."/>
        </authorList>
    </citation>
    <scope>NUCLEOTIDE SEQUENCE</scope>
    <source>
        <strain evidence="1">VT-O1</strain>
    </source>
</reference>
<protein>
    <submittedName>
        <fullName evidence="1">Uncharacterized protein</fullName>
    </submittedName>
</protein>
<dbReference type="Proteomes" id="UP001148737">
    <property type="component" value="Unassembled WGS sequence"/>
</dbReference>
<proteinExistence type="predicted"/>
<name>A0ACC1QSH0_9HYPO</name>
<accession>A0ACC1QSH0</accession>
<keyword evidence="2" id="KW-1185">Reference proteome</keyword>
<gene>
    <name evidence="1" type="ORF">NLG97_g5430</name>
</gene>
<comment type="caution">
    <text evidence="1">The sequence shown here is derived from an EMBL/GenBank/DDBJ whole genome shotgun (WGS) entry which is preliminary data.</text>
</comment>
<sequence>MHTEMLQDMDKQAWTRYETCSAISGEAGISAADPATTLRTGPRPDGVMQRASLWLARKVFPPPDHDVENGDRPPFVRQGTTTTMLSRTIITTDENNLVPPGDKLLVFRSLTGIDTVPTVYVHGHAVRAAANMGVYPRVVRAEQKAAHRFRVYNILVNICLGSQMVIGAALTALGASGSSRKSVTAFGALNTMTAGFLTYLKGSDMPQKLKSVHESFKAVREYAEQREREFCLADCMLDPVAEAGIVTEMYQNVKREMDGNKSSALQKPCTCDSKEKEKMNSALQRLEQKLSHLPEGGPAVEPGLEKE</sequence>
<organism evidence="1 2">
    <name type="scientific">Lecanicillium saksenae</name>
    <dbReference type="NCBI Taxonomy" id="468837"/>
    <lineage>
        <taxon>Eukaryota</taxon>
        <taxon>Fungi</taxon>
        <taxon>Dikarya</taxon>
        <taxon>Ascomycota</taxon>
        <taxon>Pezizomycotina</taxon>
        <taxon>Sordariomycetes</taxon>
        <taxon>Hypocreomycetidae</taxon>
        <taxon>Hypocreales</taxon>
        <taxon>Cordycipitaceae</taxon>
        <taxon>Lecanicillium</taxon>
    </lineage>
</organism>
<evidence type="ECO:0000313" key="1">
    <source>
        <dbReference type="EMBL" id="KAJ3492297.1"/>
    </source>
</evidence>